<evidence type="ECO:0000259" key="10">
    <source>
        <dbReference type="PROSITE" id="PS50090"/>
    </source>
</evidence>
<dbReference type="GO" id="GO:0000981">
    <property type="term" value="F:DNA-binding transcription factor activity, RNA polymerase II-specific"/>
    <property type="evidence" value="ECO:0007669"/>
    <property type="project" value="TreeGrafter"/>
</dbReference>
<evidence type="ECO:0000256" key="1">
    <source>
        <dbReference type="ARBA" id="ARBA00004123"/>
    </source>
</evidence>
<evidence type="ECO:0000256" key="6">
    <source>
        <dbReference type="ARBA" id="ARBA00023015"/>
    </source>
</evidence>
<keyword evidence="7" id="KW-0238">DNA-binding</keyword>
<evidence type="ECO:0000256" key="5">
    <source>
        <dbReference type="ARBA" id="ARBA00022946"/>
    </source>
</evidence>
<dbReference type="PROSITE" id="PS50090">
    <property type="entry name" value="MYB_LIKE"/>
    <property type="match status" value="2"/>
</dbReference>
<dbReference type="AlphaFoldDB" id="A0AA50CA66"/>
<dbReference type="PANTHER" id="PTHR45614">
    <property type="entry name" value="MYB PROTEIN-RELATED"/>
    <property type="match status" value="1"/>
</dbReference>
<dbReference type="InterPro" id="IPR017930">
    <property type="entry name" value="Myb_dom"/>
</dbReference>
<dbReference type="Pfam" id="PF00249">
    <property type="entry name" value="Myb_DNA-binding"/>
    <property type="match status" value="2"/>
</dbReference>
<dbReference type="FunFam" id="1.10.10.60:FF:000060">
    <property type="entry name" value="MYB transcription factor"/>
    <property type="match status" value="1"/>
</dbReference>
<feature type="domain" description="HTH myb-type" evidence="11">
    <location>
        <begin position="331"/>
        <end position="377"/>
    </location>
</feature>
<feature type="domain" description="Myb-like" evidence="10">
    <location>
        <begin position="378"/>
        <end position="428"/>
    </location>
</feature>
<dbReference type="SUPFAM" id="SSF46689">
    <property type="entry name" value="Homeodomain-like"/>
    <property type="match status" value="1"/>
</dbReference>
<feature type="domain" description="Myb-like" evidence="10">
    <location>
        <begin position="331"/>
        <end position="377"/>
    </location>
</feature>
<keyword evidence="8" id="KW-0804">Transcription</keyword>
<dbReference type="EMBL" id="OQ909681">
    <property type="protein sequence ID" value="WLQ69589.1"/>
    <property type="molecule type" value="mRNA"/>
</dbReference>
<evidence type="ECO:0000259" key="11">
    <source>
        <dbReference type="PROSITE" id="PS51294"/>
    </source>
</evidence>
<evidence type="ECO:0000256" key="9">
    <source>
        <dbReference type="ARBA" id="ARBA00023242"/>
    </source>
</evidence>
<evidence type="ECO:0000313" key="12">
    <source>
        <dbReference type="EMBL" id="WLQ69589.1"/>
    </source>
</evidence>
<evidence type="ECO:0000256" key="3">
    <source>
        <dbReference type="ARBA" id="ARBA00022472"/>
    </source>
</evidence>
<keyword evidence="9" id="KW-0539">Nucleus</keyword>
<organism evidence="12">
    <name type="scientific">Zingiber officinale</name>
    <name type="common">Ginger</name>
    <name type="synonym">Amomum zingiber</name>
    <dbReference type="NCBI Taxonomy" id="94328"/>
    <lineage>
        <taxon>Eukaryota</taxon>
        <taxon>Viridiplantae</taxon>
        <taxon>Streptophyta</taxon>
        <taxon>Embryophyta</taxon>
        <taxon>Tracheophyta</taxon>
        <taxon>Spermatophyta</taxon>
        <taxon>Magnoliopsida</taxon>
        <taxon>Liliopsida</taxon>
        <taxon>Zingiberales</taxon>
        <taxon>Zingiberaceae</taxon>
        <taxon>Zingiber</taxon>
    </lineage>
</organism>
<keyword evidence="4" id="KW-0677">Repeat</keyword>
<dbReference type="Gene3D" id="1.10.10.60">
    <property type="entry name" value="Homeodomain-like"/>
    <property type="match status" value="2"/>
</dbReference>
<evidence type="ECO:0000256" key="8">
    <source>
        <dbReference type="ARBA" id="ARBA00023163"/>
    </source>
</evidence>
<accession>A0AA50CA66</accession>
<feature type="domain" description="HTH myb-type" evidence="11">
    <location>
        <begin position="378"/>
        <end position="432"/>
    </location>
</feature>
<reference evidence="12" key="1">
    <citation type="submission" date="2023-04" db="EMBL/GenBank/DDBJ databases">
        <title>Genome-wide analysis of the MYB gene family in ginger (Zingiber officinale Roscoe).</title>
        <authorList>
            <person name="Xing H.-T."/>
            <person name="Li H.-L."/>
        </authorList>
    </citation>
    <scope>NUCLEOTIDE SEQUENCE</scope>
    <source>
        <strain evidence="12">Maker00042670</strain>
    </source>
</reference>
<sequence length="534" mass="59731">MFLRLHLSLSQPSPLPILTHISAPNLIAPTLSQRSSAVDAFLSLRLTHVDASLVFSMYPSLLTSDPSADLVSVFGFLLGPAEIPFPDLRKTNGRCPLLVASVATSSSPLSTSSASSASSAATASLVAPPSSSPASRTLIPEIECFCSLGISHRGTSSVVLRSPGLFTFSIKNNFKPKVEFLLHEMGRYFSELKELPQCFSFNLERKIKPRHPSLKENWVWMLLCEILKTKGYVVWSPPCVEDCCMFFSKKSEILVYFPVAGACLMSYPVIITKHDRVLYWWLQLSETQAGEAMATAFHSMESCLSLQERSSQESSEVGNDNASGSSKISCRGHWRPTEDSKLKELVELYGPQNWNLIAGKLEGRSGKSCRLRWFNQLDPRINRRPFSEEEEEKLLAVHRMHGNKWAMIARFFPGRTDNAVKNHWHVIMARKYREQSMVSQRRRLRLEEDAQASSPCFASTGLDHIREITSRTAPFDFFSVDRPRVNELNQLYQQSSHASVSETPPYAEEEINNVNVDDAARSFIDFLGVGGAAN</sequence>
<keyword evidence="6" id="KW-0805">Transcription regulation</keyword>
<dbReference type="CDD" id="cd00167">
    <property type="entry name" value="SANT"/>
    <property type="match status" value="2"/>
</dbReference>
<evidence type="ECO:0000256" key="7">
    <source>
        <dbReference type="ARBA" id="ARBA00023125"/>
    </source>
</evidence>
<dbReference type="InterPro" id="IPR038538">
    <property type="entry name" value="MTERF_sf"/>
</dbReference>
<dbReference type="GO" id="GO:0000978">
    <property type="term" value="F:RNA polymerase II cis-regulatory region sequence-specific DNA binding"/>
    <property type="evidence" value="ECO:0007669"/>
    <property type="project" value="TreeGrafter"/>
</dbReference>
<dbReference type="PANTHER" id="PTHR45614:SF175">
    <property type="entry name" value="TRANSCRIPTION FACTOR MYB105-RELATED"/>
    <property type="match status" value="1"/>
</dbReference>
<name>A0AA50CA66_ZINOF</name>
<dbReference type="SMART" id="SM00733">
    <property type="entry name" value="Mterf"/>
    <property type="match status" value="3"/>
</dbReference>
<dbReference type="InterPro" id="IPR001005">
    <property type="entry name" value="SANT/Myb"/>
</dbReference>
<comment type="similarity">
    <text evidence="2">Belongs to the mTERF family.</text>
</comment>
<protein>
    <submittedName>
        <fullName evidence="12">MYB protein</fullName>
    </submittedName>
</protein>
<dbReference type="Gene3D" id="1.25.70.10">
    <property type="entry name" value="Transcription termination factor 3, mitochondrial"/>
    <property type="match status" value="1"/>
</dbReference>
<dbReference type="SMART" id="SM00717">
    <property type="entry name" value="SANT"/>
    <property type="match status" value="2"/>
</dbReference>
<dbReference type="InterPro" id="IPR050560">
    <property type="entry name" value="MYB_TF"/>
</dbReference>
<comment type="subcellular location">
    <subcellularLocation>
        <location evidence="1">Nucleus</location>
    </subcellularLocation>
</comment>
<evidence type="ECO:0000256" key="4">
    <source>
        <dbReference type="ARBA" id="ARBA00022737"/>
    </source>
</evidence>
<dbReference type="GO" id="GO:0005634">
    <property type="term" value="C:nucleus"/>
    <property type="evidence" value="ECO:0007669"/>
    <property type="project" value="UniProtKB-SubCell"/>
</dbReference>
<evidence type="ECO:0000256" key="2">
    <source>
        <dbReference type="ARBA" id="ARBA00007692"/>
    </source>
</evidence>
<proteinExistence type="evidence at transcript level"/>
<keyword evidence="3" id="KW-0806">Transcription termination</keyword>
<dbReference type="PROSITE" id="PS51294">
    <property type="entry name" value="HTH_MYB"/>
    <property type="match status" value="2"/>
</dbReference>
<dbReference type="Pfam" id="PF02536">
    <property type="entry name" value="mTERF"/>
    <property type="match status" value="1"/>
</dbReference>
<dbReference type="InterPro" id="IPR003690">
    <property type="entry name" value="MTERF"/>
</dbReference>
<dbReference type="GO" id="GO:0006353">
    <property type="term" value="P:DNA-templated transcription termination"/>
    <property type="evidence" value="ECO:0007669"/>
    <property type="project" value="UniProtKB-KW"/>
</dbReference>
<keyword evidence="5" id="KW-0809">Transit peptide</keyword>
<dbReference type="InterPro" id="IPR009057">
    <property type="entry name" value="Homeodomain-like_sf"/>
</dbReference>